<evidence type="ECO:0000259" key="8">
    <source>
        <dbReference type="Pfam" id="PF10568"/>
    </source>
</evidence>
<protein>
    <recommendedName>
        <fullName evidence="11">Mitochondrial outer membrane transport complex Sam37/metaxin N-terminal domain-containing protein</fullName>
    </recommendedName>
</protein>
<accession>A0A077WEM9</accession>
<evidence type="ECO:0000256" key="7">
    <source>
        <dbReference type="ARBA" id="ARBA00023136"/>
    </source>
</evidence>
<dbReference type="PANTHER" id="PTHR12289">
    <property type="entry name" value="METAXIN RELATED"/>
    <property type="match status" value="1"/>
</dbReference>
<evidence type="ECO:0000256" key="5">
    <source>
        <dbReference type="ARBA" id="ARBA00022927"/>
    </source>
</evidence>
<feature type="domain" description="Mitochondrial outer membrane transport complex Sam37/metaxin N-terminal" evidence="8">
    <location>
        <begin position="81"/>
        <end position="189"/>
    </location>
</feature>
<dbReference type="Pfam" id="PF10568">
    <property type="entry name" value="Tom37"/>
    <property type="match status" value="1"/>
</dbReference>
<dbReference type="InterPro" id="IPR019564">
    <property type="entry name" value="Sam37/metaxin_N"/>
</dbReference>
<dbReference type="GO" id="GO:0015031">
    <property type="term" value="P:protein transport"/>
    <property type="evidence" value="ECO:0007669"/>
    <property type="project" value="UniProtKB-KW"/>
</dbReference>
<dbReference type="SUPFAM" id="SSF47616">
    <property type="entry name" value="GST C-terminal domain-like"/>
    <property type="match status" value="1"/>
</dbReference>
<dbReference type="OrthoDB" id="198787at2759"/>
<dbReference type="PANTHER" id="PTHR12289:SF41">
    <property type="entry name" value="FAILED AXON CONNECTIONS-RELATED"/>
    <property type="match status" value="1"/>
</dbReference>
<dbReference type="InterPro" id="IPR050931">
    <property type="entry name" value="Mito_Protein_Transport_Metaxin"/>
</dbReference>
<dbReference type="InterPro" id="IPR033468">
    <property type="entry name" value="Metaxin_GST"/>
</dbReference>
<dbReference type="AlphaFoldDB" id="A0A077WEM9"/>
<sequence>MTTRDNYPPATWPALPTIELPSALDFLKLKNFPLKVYPAVYDRPKLQNDTLYIHGPGWRKSSASFDVDCLQIQARSMALFLCTCYEVYNGNEPLASPSGKLPFLATVTGAIYDSDRILQWVDEMDKAKKLTSTADQEQAKAFIALARTKLHAAWLFSTWLEPLNYSEYTANAYFSHVPTPVNKLLAYQKQNQVTQSLLTDRDILVREEVYHDAAQALEALSTKLGDDKYFFGSTEPTWIDAVIFSYLHSIMSYPTIPGSTLGDEEKKQAGELKTLVRKHENLVQYAKNIYEAWLK</sequence>
<feature type="domain" description="Metaxin glutathione S-transferase" evidence="9">
    <location>
        <begin position="213"/>
        <end position="289"/>
    </location>
</feature>
<keyword evidence="5" id="KW-0653">Protein transport</keyword>
<evidence type="ECO:0000256" key="3">
    <source>
        <dbReference type="ARBA" id="ARBA00022448"/>
    </source>
</evidence>
<evidence type="ECO:0008006" key="11">
    <source>
        <dbReference type="Google" id="ProtNLM"/>
    </source>
</evidence>
<dbReference type="InterPro" id="IPR036282">
    <property type="entry name" value="Glutathione-S-Trfase_C_sf"/>
</dbReference>
<dbReference type="Gene3D" id="3.40.30.10">
    <property type="entry name" value="Glutaredoxin"/>
    <property type="match status" value="1"/>
</dbReference>
<evidence type="ECO:0000256" key="4">
    <source>
        <dbReference type="ARBA" id="ARBA00022787"/>
    </source>
</evidence>
<evidence type="ECO:0000256" key="1">
    <source>
        <dbReference type="ARBA" id="ARBA00004294"/>
    </source>
</evidence>
<evidence type="ECO:0000259" key="9">
    <source>
        <dbReference type="Pfam" id="PF17171"/>
    </source>
</evidence>
<evidence type="ECO:0000256" key="2">
    <source>
        <dbReference type="ARBA" id="ARBA00009170"/>
    </source>
</evidence>
<reference evidence="10" key="1">
    <citation type="journal article" date="2014" name="Genome Announc.">
        <title>De novo whole-genome sequence and genome annotation of Lichtheimia ramosa.</title>
        <authorList>
            <person name="Linde J."/>
            <person name="Schwartze V."/>
            <person name="Binder U."/>
            <person name="Lass-Florl C."/>
            <person name="Voigt K."/>
            <person name="Horn F."/>
        </authorList>
    </citation>
    <scope>NUCLEOTIDE SEQUENCE</scope>
    <source>
        <strain evidence="10">JMRC FSU:6197</strain>
    </source>
</reference>
<keyword evidence="3" id="KW-0813">Transport</keyword>
<comment type="subcellular location">
    <subcellularLocation>
        <location evidence="1">Mitochondrion outer membrane</location>
    </subcellularLocation>
</comment>
<proteinExistence type="inferred from homology"/>
<gene>
    <name evidence="10" type="ORF">LRAMOSA07561</name>
</gene>
<dbReference type="EMBL" id="LK023315">
    <property type="protein sequence ID" value="CDS05032.1"/>
    <property type="molecule type" value="Genomic_DNA"/>
</dbReference>
<name>A0A077WEM9_9FUNG</name>
<comment type="similarity">
    <text evidence="2">Belongs to the metaxin family.</text>
</comment>
<organism evidence="10">
    <name type="scientific">Lichtheimia ramosa</name>
    <dbReference type="NCBI Taxonomy" id="688394"/>
    <lineage>
        <taxon>Eukaryota</taxon>
        <taxon>Fungi</taxon>
        <taxon>Fungi incertae sedis</taxon>
        <taxon>Mucoromycota</taxon>
        <taxon>Mucoromycotina</taxon>
        <taxon>Mucoromycetes</taxon>
        <taxon>Mucorales</taxon>
        <taxon>Lichtheimiaceae</taxon>
        <taxon>Lichtheimia</taxon>
    </lineage>
</organism>
<keyword evidence="7" id="KW-0472">Membrane</keyword>
<keyword evidence="6" id="KW-0496">Mitochondrion</keyword>
<evidence type="ECO:0000256" key="6">
    <source>
        <dbReference type="ARBA" id="ARBA00023128"/>
    </source>
</evidence>
<evidence type="ECO:0000313" key="10">
    <source>
        <dbReference type="EMBL" id="CDS05032.1"/>
    </source>
</evidence>
<dbReference type="GO" id="GO:0001401">
    <property type="term" value="C:SAM complex"/>
    <property type="evidence" value="ECO:0007669"/>
    <property type="project" value="InterPro"/>
</dbReference>
<dbReference type="Pfam" id="PF17171">
    <property type="entry name" value="GST_C_6"/>
    <property type="match status" value="1"/>
</dbReference>
<dbReference type="Gene3D" id="1.20.1050.10">
    <property type="match status" value="1"/>
</dbReference>
<keyword evidence="4" id="KW-1000">Mitochondrion outer membrane</keyword>